<dbReference type="InterPro" id="IPR017871">
    <property type="entry name" value="ABC_transporter-like_CS"/>
</dbReference>
<dbReference type="InterPro" id="IPR050388">
    <property type="entry name" value="ABC_Ni/Peptide_Import"/>
</dbReference>
<dbReference type="PROSITE" id="PS50893">
    <property type="entry name" value="ABC_TRANSPORTER_2"/>
    <property type="match status" value="1"/>
</dbReference>
<dbReference type="InterPro" id="IPR003439">
    <property type="entry name" value="ABC_transporter-like_ATP-bd"/>
</dbReference>
<organism evidence="11 12">
    <name type="scientific">Terasakiispira papahanaumokuakeensis</name>
    <dbReference type="NCBI Taxonomy" id="197479"/>
    <lineage>
        <taxon>Bacteria</taxon>
        <taxon>Pseudomonadati</taxon>
        <taxon>Pseudomonadota</taxon>
        <taxon>Gammaproteobacteria</taxon>
        <taxon>Oceanospirillales</taxon>
        <taxon>Terasakiispira</taxon>
    </lineage>
</organism>
<keyword evidence="9" id="KW-0472">Membrane</keyword>
<evidence type="ECO:0000256" key="7">
    <source>
        <dbReference type="ARBA" id="ARBA00022840"/>
    </source>
</evidence>
<dbReference type="SMART" id="SM00382">
    <property type="entry name" value="AAA"/>
    <property type="match status" value="1"/>
</dbReference>
<keyword evidence="4" id="KW-1003">Cell membrane</keyword>
<evidence type="ECO:0000259" key="10">
    <source>
        <dbReference type="PROSITE" id="PS50893"/>
    </source>
</evidence>
<dbReference type="AlphaFoldDB" id="A0A1E2VE22"/>
<dbReference type="GO" id="GO:0005886">
    <property type="term" value="C:plasma membrane"/>
    <property type="evidence" value="ECO:0007669"/>
    <property type="project" value="UniProtKB-SubCell"/>
</dbReference>
<dbReference type="EMBL" id="MDTQ01000001">
    <property type="protein sequence ID" value="ODC05231.1"/>
    <property type="molecule type" value="Genomic_DNA"/>
</dbReference>
<evidence type="ECO:0000256" key="9">
    <source>
        <dbReference type="ARBA" id="ARBA00023136"/>
    </source>
</evidence>
<evidence type="ECO:0000313" key="12">
    <source>
        <dbReference type="Proteomes" id="UP000094291"/>
    </source>
</evidence>
<reference evidence="11 12" key="1">
    <citation type="submission" date="2016-08" db="EMBL/GenBank/DDBJ databases">
        <authorList>
            <person name="Seilhamer J.J."/>
        </authorList>
    </citation>
    <scope>NUCLEOTIDE SEQUENCE [LARGE SCALE GENOMIC DNA]</scope>
    <source>
        <strain evidence="11 12">PH27A</strain>
    </source>
</reference>
<sequence length="250" mass="26627">MSLQVEALTLTMKGHSQPLVGPLSWRLEAGQCMGLVGGSGAGKSLVADALFQALPAEIECQGRMTLNDAPLSPLSMALMPQSIEALDPLAPVTQQIRRFARRNAEAVDPTRLLAQVQLEAEAGALFPHQLSGGMARRVLLALTLATGADWLVIDEPTLGLDPTVADQLIQLLSTLKAQGKGVLLISHDLVRLIQVADEVMILASGQQVETAPVAAFDGSGGGLKHPFSRALWQAQQWTQNPLTIHQGDER</sequence>
<dbReference type="STRING" id="197479.BFW38_06025"/>
<keyword evidence="12" id="KW-1185">Reference proteome</keyword>
<accession>A0A1E2VE22</accession>
<dbReference type="PANTHER" id="PTHR43297:SF14">
    <property type="entry name" value="ATPASE AAA-TYPE CORE DOMAIN-CONTAINING PROTEIN"/>
    <property type="match status" value="1"/>
</dbReference>
<evidence type="ECO:0000256" key="3">
    <source>
        <dbReference type="ARBA" id="ARBA00022448"/>
    </source>
</evidence>
<dbReference type="SUPFAM" id="SSF52540">
    <property type="entry name" value="P-loop containing nucleoside triphosphate hydrolases"/>
    <property type="match status" value="1"/>
</dbReference>
<dbReference type="Pfam" id="PF00005">
    <property type="entry name" value="ABC_tran"/>
    <property type="match status" value="1"/>
</dbReference>
<comment type="subcellular location">
    <subcellularLocation>
        <location evidence="1">Cell inner membrane</location>
        <topology evidence="1">Peripheral membrane protein</topology>
    </subcellularLocation>
</comment>
<keyword evidence="6" id="KW-0547">Nucleotide-binding</keyword>
<proteinExistence type="inferred from homology"/>
<dbReference type="Proteomes" id="UP000094291">
    <property type="component" value="Unassembled WGS sequence"/>
</dbReference>
<keyword evidence="3" id="KW-0813">Transport</keyword>
<dbReference type="InterPro" id="IPR027417">
    <property type="entry name" value="P-loop_NTPase"/>
</dbReference>
<evidence type="ECO:0000256" key="2">
    <source>
        <dbReference type="ARBA" id="ARBA00005417"/>
    </source>
</evidence>
<evidence type="ECO:0000256" key="8">
    <source>
        <dbReference type="ARBA" id="ARBA00022967"/>
    </source>
</evidence>
<dbReference type="OrthoDB" id="9784450at2"/>
<evidence type="ECO:0000256" key="5">
    <source>
        <dbReference type="ARBA" id="ARBA00022519"/>
    </source>
</evidence>
<evidence type="ECO:0000256" key="1">
    <source>
        <dbReference type="ARBA" id="ARBA00004417"/>
    </source>
</evidence>
<name>A0A1E2VE22_9GAMM</name>
<evidence type="ECO:0000256" key="6">
    <source>
        <dbReference type="ARBA" id="ARBA00022741"/>
    </source>
</evidence>
<evidence type="ECO:0000256" key="4">
    <source>
        <dbReference type="ARBA" id="ARBA00022475"/>
    </source>
</evidence>
<dbReference type="Gene3D" id="3.40.50.300">
    <property type="entry name" value="P-loop containing nucleotide triphosphate hydrolases"/>
    <property type="match status" value="1"/>
</dbReference>
<dbReference type="PANTHER" id="PTHR43297">
    <property type="entry name" value="OLIGOPEPTIDE TRANSPORT ATP-BINDING PROTEIN APPD"/>
    <property type="match status" value="1"/>
</dbReference>
<dbReference type="PROSITE" id="PS00211">
    <property type="entry name" value="ABC_TRANSPORTER_1"/>
    <property type="match status" value="1"/>
</dbReference>
<dbReference type="GO" id="GO:0016887">
    <property type="term" value="F:ATP hydrolysis activity"/>
    <property type="evidence" value="ECO:0007669"/>
    <property type="project" value="InterPro"/>
</dbReference>
<feature type="domain" description="ABC transporter" evidence="10">
    <location>
        <begin position="3"/>
        <end position="229"/>
    </location>
</feature>
<dbReference type="InterPro" id="IPR003593">
    <property type="entry name" value="AAA+_ATPase"/>
</dbReference>
<gene>
    <name evidence="11" type="ORF">BFW38_06025</name>
</gene>
<comment type="similarity">
    <text evidence="2">Belongs to the ABC transporter superfamily.</text>
</comment>
<keyword evidence="8" id="KW-1278">Translocase</keyword>
<dbReference type="GO" id="GO:0005524">
    <property type="term" value="F:ATP binding"/>
    <property type="evidence" value="ECO:0007669"/>
    <property type="project" value="UniProtKB-KW"/>
</dbReference>
<evidence type="ECO:0000313" key="11">
    <source>
        <dbReference type="EMBL" id="ODC05231.1"/>
    </source>
</evidence>
<comment type="caution">
    <text evidence="11">The sequence shown here is derived from an EMBL/GenBank/DDBJ whole genome shotgun (WGS) entry which is preliminary data.</text>
</comment>
<keyword evidence="7" id="KW-0067">ATP-binding</keyword>
<protein>
    <recommendedName>
        <fullName evidence="10">ABC transporter domain-containing protein</fullName>
    </recommendedName>
</protein>
<keyword evidence="5" id="KW-0997">Cell inner membrane</keyword>